<dbReference type="Pfam" id="PF04978">
    <property type="entry name" value="MST"/>
    <property type="match status" value="1"/>
</dbReference>
<sequence>MPGLAPPVADERSGLIAFLDQQRRLLRVAAHGLTEDQARTAAAASELTIGGLIKHAARCERGWTDLVLQRERTQPDAEDDEFVLGPDETLAGALADYRAATAETDAALAGITDLGRPVPVPPGQVWISADVTQWSVRWVLLHLIEETARHGGHADIIRETIDGATLYPLMAAAESWPDPWFEPWRPAGAQTAEERAAGR</sequence>
<dbReference type="SUPFAM" id="SSF109854">
    <property type="entry name" value="DinB/YfiT-like putative metalloenzymes"/>
    <property type="match status" value="1"/>
</dbReference>
<dbReference type="Gene3D" id="1.20.120.450">
    <property type="entry name" value="dinb family like domain"/>
    <property type="match status" value="1"/>
</dbReference>
<evidence type="ECO:0000313" key="1">
    <source>
        <dbReference type="EMBL" id="GAA4844476.1"/>
    </source>
</evidence>
<protein>
    <submittedName>
        <fullName evidence="1">DinB family protein</fullName>
    </submittedName>
</protein>
<keyword evidence="2" id="KW-1185">Reference proteome</keyword>
<name>A0ABP9DKM8_9ACTN</name>
<dbReference type="InterPro" id="IPR034660">
    <property type="entry name" value="DinB/YfiT-like"/>
</dbReference>
<comment type="caution">
    <text evidence="1">The sequence shown here is derived from an EMBL/GenBank/DDBJ whole genome shotgun (WGS) entry which is preliminary data.</text>
</comment>
<proteinExistence type="predicted"/>
<dbReference type="InterPro" id="IPR007061">
    <property type="entry name" value="MST-like"/>
</dbReference>
<dbReference type="Proteomes" id="UP001501752">
    <property type="component" value="Unassembled WGS sequence"/>
</dbReference>
<organism evidence="1 2">
    <name type="scientific">Kitasatospora terrestris</name>
    <dbReference type="NCBI Taxonomy" id="258051"/>
    <lineage>
        <taxon>Bacteria</taxon>
        <taxon>Bacillati</taxon>
        <taxon>Actinomycetota</taxon>
        <taxon>Actinomycetes</taxon>
        <taxon>Kitasatosporales</taxon>
        <taxon>Streptomycetaceae</taxon>
        <taxon>Kitasatospora</taxon>
    </lineage>
</organism>
<accession>A0ABP9DKM8</accession>
<evidence type="ECO:0000313" key="2">
    <source>
        <dbReference type="Proteomes" id="UP001501752"/>
    </source>
</evidence>
<gene>
    <name evidence="1" type="ORF">GCM10023235_21100</name>
</gene>
<dbReference type="RefSeq" id="WP_345696526.1">
    <property type="nucleotide sequence ID" value="NZ_BAABIS010000001.1"/>
</dbReference>
<reference evidence="2" key="1">
    <citation type="journal article" date="2019" name="Int. J. Syst. Evol. Microbiol.">
        <title>The Global Catalogue of Microorganisms (GCM) 10K type strain sequencing project: providing services to taxonomists for standard genome sequencing and annotation.</title>
        <authorList>
            <consortium name="The Broad Institute Genomics Platform"/>
            <consortium name="The Broad Institute Genome Sequencing Center for Infectious Disease"/>
            <person name="Wu L."/>
            <person name="Ma J."/>
        </authorList>
    </citation>
    <scope>NUCLEOTIDE SEQUENCE [LARGE SCALE GENOMIC DNA]</scope>
    <source>
        <strain evidence="2">JCM 13006</strain>
    </source>
</reference>
<dbReference type="EMBL" id="BAABIS010000001">
    <property type="protein sequence ID" value="GAA4844476.1"/>
    <property type="molecule type" value="Genomic_DNA"/>
</dbReference>